<dbReference type="NCBIfam" id="TIGR00342">
    <property type="entry name" value="tRNA uracil 4-sulfurtransferase ThiI"/>
    <property type="match status" value="1"/>
</dbReference>
<evidence type="ECO:0000256" key="17">
    <source>
        <dbReference type="ARBA" id="ARBA00080570"/>
    </source>
</evidence>
<dbReference type="SMART" id="SM00981">
    <property type="entry name" value="THUMP"/>
    <property type="match status" value="1"/>
</dbReference>
<dbReference type="GO" id="GO:0005829">
    <property type="term" value="C:cytosol"/>
    <property type="evidence" value="ECO:0007669"/>
    <property type="project" value="TreeGrafter"/>
</dbReference>
<dbReference type="SUPFAM" id="SSF52402">
    <property type="entry name" value="Adenine nucleotide alpha hydrolases-like"/>
    <property type="match status" value="1"/>
</dbReference>
<dbReference type="GO" id="GO:0002937">
    <property type="term" value="P:tRNA 4-thiouridine biosynthesis"/>
    <property type="evidence" value="ECO:0007669"/>
    <property type="project" value="TreeGrafter"/>
</dbReference>
<dbReference type="InterPro" id="IPR050102">
    <property type="entry name" value="tRNA_sulfurtransferase_ThiI"/>
</dbReference>
<comment type="caution">
    <text evidence="18">Lacks conserved residue(s) required for the propagation of feature annotation.</text>
</comment>
<comment type="caution">
    <text evidence="20">The sequence shown here is derived from an EMBL/GenBank/DDBJ whole genome shotgun (WGS) entry which is preliminary data.</text>
</comment>
<comment type="subcellular location">
    <subcellularLocation>
        <location evidence="1 18">Cytoplasm</location>
    </subcellularLocation>
</comment>
<dbReference type="PANTHER" id="PTHR43209">
    <property type="entry name" value="TRNA SULFURTRANSFERASE"/>
    <property type="match status" value="1"/>
</dbReference>
<dbReference type="eggNOG" id="COG0301">
    <property type="taxonomic scope" value="Bacteria"/>
</dbReference>
<dbReference type="STRING" id="314344.AL013_08005"/>
<dbReference type="HOGENOM" id="CLU_037952_4_0_0"/>
<dbReference type="PROSITE" id="PS51165">
    <property type="entry name" value="THUMP"/>
    <property type="match status" value="1"/>
</dbReference>
<keyword evidence="7 18" id="KW-0694">RNA-binding</keyword>
<keyword evidence="4 18" id="KW-0808">Transferase</keyword>
<evidence type="ECO:0000256" key="2">
    <source>
        <dbReference type="ARBA" id="ARBA00022490"/>
    </source>
</evidence>
<evidence type="ECO:0000256" key="1">
    <source>
        <dbReference type="ARBA" id="ARBA00004496"/>
    </source>
</evidence>
<feature type="domain" description="THUMP" evidence="19">
    <location>
        <begin position="58"/>
        <end position="165"/>
    </location>
</feature>
<dbReference type="OrthoDB" id="9773948at2"/>
<evidence type="ECO:0000313" key="21">
    <source>
        <dbReference type="Proteomes" id="UP000005297"/>
    </source>
</evidence>
<dbReference type="GO" id="GO:0052837">
    <property type="term" value="P:thiazole biosynthetic process"/>
    <property type="evidence" value="ECO:0007669"/>
    <property type="project" value="TreeGrafter"/>
</dbReference>
<dbReference type="UniPathway" id="UPA00060"/>
<evidence type="ECO:0000256" key="15">
    <source>
        <dbReference type="ARBA" id="ARBA00075337"/>
    </source>
</evidence>
<dbReference type="SUPFAM" id="SSF143437">
    <property type="entry name" value="THUMP domain-like"/>
    <property type="match status" value="1"/>
</dbReference>
<evidence type="ECO:0000256" key="8">
    <source>
        <dbReference type="ARBA" id="ARBA00022977"/>
    </source>
</evidence>
<dbReference type="EMBL" id="AATS01000009">
    <property type="protein sequence ID" value="EAU54351.1"/>
    <property type="molecule type" value="Genomic_DNA"/>
</dbReference>
<dbReference type="CDD" id="cd11716">
    <property type="entry name" value="THUMP_ThiI"/>
    <property type="match status" value="1"/>
</dbReference>
<evidence type="ECO:0000256" key="4">
    <source>
        <dbReference type="ARBA" id="ARBA00022679"/>
    </source>
</evidence>
<evidence type="ECO:0000256" key="9">
    <source>
        <dbReference type="ARBA" id="ARBA00050570"/>
    </source>
</evidence>
<dbReference type="CDD" id="cd01712">
    <property type="entry name" value="PPase_ThiI"/>
    <property type="match status" value="1"/>
</dbReference>
<dbReference type="InterPro" id="IPR049961">
    <property type="entry name" value="ThiI_N"/>
</dbReference>
<keyword evidence="6 18" id="KW-0067">ATP-binding</keyword>
<evidence type="ECO:0000259" key="19">
    <source>
        <dbReference type="PROSITE" id="PS51165"/>
    </source>
</evidence>
<comment type="function">
    <text evidence="11 18">Catalyzes the ATP-dependent transfer of a sulfur to tRNA to produce 4-thiouridine in position 8 of tRNAs, which functions as a near-UV photosensor. Also catalyzes the transfer of sulfur to the sulfur carrier protein ThiS, forming ThiS-thiocarboxylate. This is a step in the synthesis of thiazole, in the thiamine biosynthesis pathway. The sulfur is donated as persulfide by IscS.</text>
</comment>
<feature type="binding site" evidence="18">
    <location>
        <position position="263"/>
    </location>
    <ligand>
        <name>ATP</name>
        <dbReference type="ChEBI" id="CHEBI:30616"/>
    </ligand>
</feature>
<dbReference type="GO" id="GO:0009228">
    <property type="term" value="P:thiamine biosynthetic process"/>
    <property type="evidence" value="ECO:0007669"/>
    <property type="project" value="UniProtKB-KW"/>
</dbReference>
<evidence type="ECO:0000256" key="10">
    <source>
        <dbReference type="ARBA" id="ARBA00052330"/>
    </source>
</evidence>
<dbReference type="Proteomes" id="UP000005297">
    <property type="component" value="Unassembled WGS sequence"/>
</dbReference>
<dbReference type="FunCoup" id="Q0EYL6">
    <property type="interactions" value="187"/>
</dbReference>
<evidence type="ECO:0000256" key="5">
    <source>
        <dbReference type="ARBA" id="ARBA00022741"/>
    </source>
</evidence>
<dbReference type="InterPro" id="IPR003720">
    <property type="entry name" value="tRNA_STrfase"/>
</dbReference>
<evidence type="ECO:0000313" key="20">
    <source>
        <dbReference type="EMBL" id="EAU54351.1"/>
    </source>
</evidence>
<dbReference type="InterPro" id="IPR020536">
    <property type="entry name" value="ThiI_AANH"/>
</dbReference>
<feature type="binding site" evidence="18">
    <location>
        <position position="294"/>
    </location>
    <ligand>
        <name>ATP</name>
        <dbReference type="ChEBI" id="CHEBI:30616"/>
    </ligand>
</feature>
<gene>
    <name evidence="18" type="primary">thiI</name>
    <name evidence="20" type="ORF">SPV1_00190</name>
</gene>
<sequence length="392" mass="43851">MAKILFHFGELSLKGKNRHTFEDRMARNIRRVLGDQLKPNGFYREHGRMLADVHELSDELLRQLTLTPGIRNLSLVHECELDLEVMQRTAAEAVFAAYGENVAGRPFRVSCRRSNKRFALTTPEMNFEIGGYLKRHLNLSVNLDAPEIDVRVEVGANAAYIYTRKITGIGGLPIGSSGRGVVLFSGGIDSPVAAYSMMKRGMEVVLVHLYNSTINRDFAKIRDLARQLSLYQGRLTLHMIDLEEFQRHAIAKVDAEYRMIIYKRQMIRSAAAIAADAGAQALVTGDSLGQVASQTLANIHAIYDASDLPLLSPLIAWDKEEIIALAKRIGTYEISIEEYCDICSFLIAKHPETHGKRDMVAELEADLPLTGLERHMQTVRFNGGKEVVRKSV</sequence>
<feature type="binding site" evidence="18">
    <location>
        <begin position="183"/>
        <end position="184"/>
    </location>
    <ligand>
        <name>ATP</name>
        <dbReference type="ChEBI" id="CHEBI:30616"/>
    </ligand>
</feature>
<dbReference type="GO" id="GO:0140741">
    <property type="term" value="F:tRNA-uracil-4 sulfurtransferase activity"/>
    <property type="evidence" value="ECO:0007669"/>
    <property type="project" value="UniProtKB-EC"/>
</dbReference>
<evidence type="ECO:0000256" key="6">
    <source>
        <dbReference type="ARBA" id="ARBA00022840"/>
    </source>
</evidence>
<evidence type="ECO:0000256" key="18">
    <source>
        <dbReference type="HAMAP-Rule" id="MF_00021"/>
    </source>
</evidence>
<dbReference type="InterPro" id="IPR054173">
    <property type="entry name" value="ThiI_fer"/>
</dbReference>
<protein>
    <recommendedName>
        <fullName evidence="14 18">Probable tRNA sulfurtransferase</fullName>
        <ecNumber evidence="13 18">2.8.1.4</ecNumber>
    </recommendedName>
    <alternativeName>
        <fullName evidence="15 18">Sulfur carrier protein ThiS sulfurtransferase</fullName>
    </alternativeName>
    <alternativeName>
        <fullName evidence="16 18">Thiamine biosynthesis protein ThiI</fullName>
    </alternativeName>
    <alternativeName>
        <fullName evidence="17 18">tRNA 4-thiouridine synthase</fullName>
    </alternativeName>
</protein>
<dbReference type="InterPro" id="IPR049962">
    <property type="entry name" value="THUMP_ThiI"/>
</dbReference>
<evidence type="ECO:0000256" key="16">
    <source>
        <dbReference type="ARBA" id="ARBA00077849"/>
    </source>
</evidence>
<comment type="catalytic activity">
    <reaction evidence="10 18">
        <text>[ThiS sulfur-carrier protein]-C-terminal Gly-Gly-AMP + S-sulfanyl-L-cysteinyl-[cysteine desulfurase] + AH2 = [ThiS sulfur-carrier protein]-C-terminal-Gly-aminoethanethioate + L-cysteinyl-[cysteine desulfurase] + A + AMP + 2 H(+)</text>
        <dbReference type="Rhea" id="RHEA:43340"/>
        <dbReference type="Rhea" id="RHEA-COMP:12157"/>
        <dbReference type="Rhea" id="RHEA-COMP:12158"/>
        <dbReference type="Rhea" id="RHEA-COMP:12910"/>
        <dbReference type="Rhea" id="RHEA-COMP:19908"/>
        <dbReference type="ChEBI" id="CHEBI:13193"/>
        <dbReference type="ChEBI" id="CHEBI:15378"/>
        <dbReference type="ChEBI" id="CHEBI:17499"/>
        <dbReference type="ChEBI" id="CHEBI:29950"/>
        <dbReference type="ChEBI" id="CHEBI:61963"/>
        <dbReference type="ChEBI" id="CHEBI:90618"/>
        <dbReference type="ChEBI" id="CHEBI:232372"/>
        <dbReference type="ChEBI" id="CHEBI:456215"/>
    </reaction>
</comment>
<dbReference type="Pfam" id="PF02926">
    <property type="entry name" value="THUMP"/>
    <property type="match status" value="1"/>
</dbReference>
<evidence type="ECO:0000256" key="11">
    <source>
        <dbReference type="ARBA" id="ARBA00058382"/>
    </source>
</evidence>
<evidence type="ECO:0000256" key="14">
    <source>
        <dbReference type="ARBA" id="ARBA00071867"/>
    </source>
</evidence>
<evidence type="ECO:0000256" key="13">
    <source>
        <dbReference type="ARBA" id="ARBA00066827"/>
    </source>
</evidence>
<dbReference type="HAMAP" id="MF_00021">
    <property type="entry name" value="ThiI"/>
    <property type="match status" value="1"/>
</dbReference>
<dbReference type="InterPro" id="IPR014729">
    <property type="entry name" value="Rossmann-like_a/b/a_fold"/>
</dbReference>
<dbReference type="AlphaFoldDB" id="Q0EYL6"/>
<dbReference type="GO" id="GO:0009229">
    <property type="term" value="P:thiamine diphosphate biosynthetic process"/>
    <property type="evidence" value="ECO:0007669"/>
    <property type="project" value="UniProtKB-UniRule"/>
</dbReference>
<keyword evidence="21" id="KW-1185">Reference proteome</keyword>
<organism evidence="20 21">
    <name type="scientific">Mariprofundus ferrooxydans PV-1</name>
    <dbReference type="NCBI Taxonomy" id="314345"/>
    <lineage>
        <taxon>Bacteria</taxon>
        <taxon>Pseudomonadati</taxon>
        <taxon>Pseudomonadota</taxon>
        <taxon>Candidatius Mariprofundia</taxon>
        <taxon>Mariprofundales</taxon>
        <taxon>Mariprofundaceae</taxon>
        <taxon>Mariprofundus</taxon>
    </lineage>
</organism>
<dbReference type="FunFam" id="3.40.50.620:FF:000053">
    <property type="entry name" value="Probable tRNA sulfurtransferase"/>
    <property type="match status" value="1"/>
</dbReference>
<keyword evidence="2 18" id="KW-0963">Cytoplasm</keyword>
<dbReference type="RefSeq" id="WP_009851806.1">
    <property type="nucleotide sequence ID" value="NZ_DS022296.1"/>
</dbReference>
<dbReference type="InParanoid" id="Q0EYL6"/>
<dbReference type="Pfam" id="PF22025">
    <property type="entry name" value="ThiI_fer"/>
    <property type="match status" value="1"/>
</dbReference>
<reference evidence="20 21" key="1">
    <citation type="submission" date="2006-09" db="EMBL/GenBank/DDBJ databases">
        <authorList>
            <person name="Emerson D."/>
            <person name="Ferriera S."/>
            <person name="Johnson J."/>
            <person name="Kravitz S."/>
            <person name="Halpern A."/>
            <person name="Remington K."/>
            <person name="Beeson K."/>
            <person name="Tran B."/>
            <person name="Rogers Y.-H."/>
            <person name="Friedman R."/>
            <person name="Venter J.C."/>
        </authorList>
    </citation>
    <scope>NUCLEOTIDE SEQUENCE [LARGE SCALE GENOMIC DNA]</scope>
    <source>
        <strain evidence="20 21">PV-1</strain>
    </source>
</reference>
<accession>Q0EYL6</accession>
<dbReference type="GO" id="GO:0004810">
    <property type="term" value="F:CCA tRNA nucleotidyltransferase activity"/>
    <property type="evidence" value="ECO:0007669"/>
    <property type="project" value="InterPro"/>
</dbReference>
<feature type="binding site" evidence="18">
    <location>
        <position position="285"/>
    </location>
    <ligand>
        <name>ATP</name>
        <dbReference type="ChEBI" id="CHEBI:30616"/>
    </ligand>
</feature>
<comment type="catalytic activity">
    <reaction evidence="9 18">
        <text>[ThiI sulfur-carrier protein]-S-sulfanyl-L-cysteine + a uridine in tRNA + 2 reduced [2Fe-2S]-[ferredoxin] + ATP + H(+) = [ThiI sulfur-carrier protein]-L-cysteine + a 4-thiouridine in tRNA + 2 oxidized [2Fe-2S]-[ferredoxin] + AMP + diphosphate</text>
        <dbReference type="Rhea" id="RHEA:24176"/>
        <dbReference type="Rhea" id="RHEA-COMP:10000"/>
        <dbReference type="Rhea" id="RHEA-COMP:10001"/>
        <dbReference type="Rhea" id="RHEA-COMP:13337"/>
        <dbReference type="Rhea" id="RHEA-COMP:13338"/>
        <dbReference type="Rhea" id="RHEA-COMP:13339"/>
        <dbReference type="Rhea" id="RHEA-COMP:13340"/>
        <dbReference type="ChEBI" id="CHEBI:15378"/>
        <dbReference type="ChEBI" id="CHEBI:29950"/>
        <dbReference type="ChEBI" id="CHEBI:30616"/>
        <dbReference type="ChEBI" id="CHEBI:33019"/>
        <dbReference type="ChEBI" id="CHEBI:33737"/>
        <dbReference type="ChEBI" id="CHEBI:33738"/>
        <dbReference type="ChEBI" id="CHEBI:61963"/>
        <dbReference type="ChEBI" id="CHEBI:65315"/>
        <dbReference type="ChEBI" id="CHEBI:136798"/>
        <dbReference type="ChEBI" id="CHEBI:456215"/>
        <dbReference type="EC" id="2.8.1.4"/>
    </reaction>
</comment>
<dbReference type="InterPro" id="IPR004114">
    <property type="entry name" value="THUMP_dom"/>
</dbReference>
<comment type="pathway">
    <text evidence="18">Cofactor biosynthesis; thiamine diphosphate biosynthesis.</text>
</comment>
<dbReference type="EC" id="2.8.1.4" evidence="13 18"/>
<name>Q0EYL6_9PROT</name>
<keyword evidence="8 18" id="KW-0784">Thiamine biosynthesis</keyword>
<dbReference type="GO" id="GO:0005524">
    <property type="term" value="F:ATP binding"/>
    <property type="evidence" value="ECO:0007669"/>
    <property type="project" value="UniProtKB-UniRule"/>
</dbReference>
<evidence type="ECO:0000256" key="7">
    <source>
        <dbReference type="ARBA" id="ARBA00022884"/>
    </source>
</evidence>
<evidence type="ECO:0000256" key="12">
    <source>
        <dbReference type="ARBA" id="ARBA00061472"/>
    </source>
</evidence>
<comment type="similarity">
    <text evidence="12 18">Belongs to the ThiI family.</text>
</comment>
<evidence type="ECO:0000256" key="3">
    <source>
        <dbReference type="ARBA" id="ARBA00022555"/>
    </source>
</evidence>
<dbReference type="GO" id="GO:0000049">
    <property type="term" value="F:tRNA binding"/>
    <property type="evidence" value="ECO:0007669"/>
    <property type="project" value="UniProtKB-UniRule"/>
</dbReference>
<dbReference type="Pfam" id="PF02568">
    <property type="entry name" value="ThiI"/>
    <property type="match status" value="1"/>
</dbReference>
<dbReference type="PANTHER" id="PTHR43209:SF1">
    <property type="entry name" value="TRNA SULFURTRANSFERASE"/>
    <property type="match status" value="1"/>
</dbReference>
<proteinExistence type="inferred from homology"/>
<keyword evidence="5 18" id="KW-0547">Nucleotide-binding</keyword>
<dbReference type="Gene3D" id="3.30.2130.30">
    <property type="match status" value="1"/>
</dbReference>
<dbReference type="Gene3D" id="3.40.50.620">
    <property type="entry name" value="HUPs"/>
    <property type="match status" value="1"/>
</dbReference>
<keyword evidence="3 18" id="KW-0820">tRNA-binding</keyword>